<protein>
    <submittedName>
        <fullName evidence="3">Uncharacterized protein LOC103493902</fullName>
    </submittedName>
</protein>
<keyword evidence="1" id="KW-0812">Transmembrane</keyword>
<keyword evidence="1" id="KW-1133">Transmembrane helix</keyword>
<dbReference type="PANTHER" id="PTHR35755:SF3">
    <property type="entry name" value="EXPRESSED PROTEIN"/>
    <property type="match status" value="1"/>
</dbReference>
<dbReference type="RefSeq" id="XP_050943652.1">
    <property type="nucleotide sequence ID" value="XM_051087695.1"/>
</dbReference>
<feature type="transmembrane region" description="Helical" evidence="1">
    <location>
        <begin position="105"/>
        <end position="126"/>
    </location>
</feature>
<sequence>MGSAQVISCPPTPLALVKAADSRPKSCFLVGPHESVQIHGFSGASSTVDYRIDHNIAFARADRTPLTTVHYHASFSLRRYPNRDRSPSAMANQQNVDSRPWILDVVPFIVVILITAHVLALVYWIYRLVTDNRPQRRKAH</sequence>
<dbReference type="Proteomes" id="UP001652600">
    <property type="component" value="Chromosome 7"/>
</dbReference>
<evidence type="ECO:0000256" key="1">
    <source>
        <dbReference type="SAM" id="Phobius"/>
    </source>
</evidence>
<accession>A0ABM3L0U6</accession>
<dbReference type="PANTHER" id="PTHR35755">
    <property type="entry name" value="PROTEIN, PUTATIVE-RELATED"/>
    <property type="match status" value="1"/>
</dbReference>
<name>A0ABM3L0U6_CUCME</name>
<keyword evidence="2" id="KW-1185">Reference proteome</keyword>
<keyword evidence="1" id="KW-0472">Membrane</keyword>
<dbReference type="GeneID" id="103493902"/>
<organism evidence="2 3">
    <name type="scientific">Cucumis melo</name>
    <name type="common">Muskmelon</name>
    <dbReference type="NCBI Taxonomy" id="3656"/>
    <lineage>
        <taxon>Eukaryota</taxon>
        <taxon>Viridiplantae</taxon>
        <taxon>Streptophyta</taxon>
        <taxon>Embryophyta</taxon>
        <taxon>Tracheophyta</taxon>
        <taxon>Spermatophyta</taxon>
        <taxon>Magnoliopsida</taxon>
        <taxon>eudicotyledons</taxon>
        <taxon>Gunneridae</taxon>
        <taxon>Pentapetalae</taxon>
        <taxon>rosids</taxon>
        <taxon>fabids</taxon>
        <taxon>Cucurbitales</taxon>
        <taxon>Cucurbitaceae</taxon>
        <taxon>Benincaseae</taxon>
        <taxon>Cucumis</taxon>
    </lineage>
</organism>
<gene>
    <name evidence="3" type="primary">LOC103493902</name>
</gene>
<proteinExistence type="predicted"/>
<evidence type="ECO:0000313" key="2">
    <source>
        <dbReference type="Proteomes" id="UP001652600"/>
    </source>
</evidence>
<evidence type="ECO:0000313" key="3">
    <source>
        <dbReference type="RefSeq" id="XP_050943652.1"/>
    </source>
</evidence>
<reference evidence="3" key="1">
    <citation type="submission" date="2025-08" db="UniProtKB">
        <authorList>
            <consortium name="RefSeq"/>
        </authorList>
    </citation>
    <scope>IDENTIFICATION</scope>
    <source>
        <tissue evidence="3">Stem</tissue>
    </source>
</reference>